<keyword evidence="2" id="KW-1133">Transmembrane helix</keyword>
<accession>A0A0B8NZN9</accession>
<reference evidence="3 4" key="1">
    <citation type="submission" date="2015-01" db="EMBL/GenBank/DDBJ databases">
        <title>Vibrio sp. C1 JCM 19231 whole genome shotgun sequence.</title>
        <authorList>
            <person name="Sawabe T."/>
            <person name="Meirelles P."/>
            <person name="Feng G."/>
            <person name="Sayaka M."/>
            <person name="Hattori M."/>
            <person name="Ohkuma M."/>
        </authorList>
    </citation>
    <scope>NUCLEOTIDE SEQUENCE [LARGE SCALE GENOMIC DNA]</scope>
    <source>
        <strain evidence="4">JCM 19231</strain>
    </source>
</reference>
<dbReference type="AlphaFoldDB" id="A0A0B8NZN9"/>
<feature type="region of interest" description="Disordered" evidence="1">
    <location>
        <begin position="55"/>
        <end position="88"/>
    </location>
</feature>
<feature type="compositionally biased region" description="Gly residues" evidence="1">
    <location>
        <begin position="55"/>
        <end position="66"/>
    </location>
</feature>
<feature type="transmembrane region" description="Helical" evidence="2">
    <location>
        <begin position="9"/>
        <end position="30"/>
    </location>
</feature>
<keyword evidence="2" id="KW-0812">Transmembrane</keyword>
<keyword evidence="4" id="KW-1185">Reference proteome</keyword>
<evidence type="ECO:0000256" key="2">
    <source>
        <dbReference type="SAM" id="Phobius"/>
    </source>
</evidence>
<proteinExistence type="predicted"/>
<gene>
    <name evidence="3" type="ORF">JCM19231_3877</name>
</gene>
<evidence type="ECO:0000313" key="4">
    <source>
        <dbReference type="Proteomes" id="UP000031671"/>
    </source>
</evidence>
<evidence type="ECO:0000313" key="3">
    <source>
        <dbReference type="EMBL" id="GAM59396.1"/>
    </source>
</evidence>
<evidence type="ECO:0000256" key="1">
    <source>
        <dbReference type="SAM" id="MobiDB-lite"/>
    </source>
</evidence>
<comment type="caution">
    <text evidence="3">The sequence shown here is derived from an EMBL/GenBank/DDBJ whole genome shotgun (WGS) entry which is preliminary data.</text>
</comment>
<protein>
    <submittedName>
        <fullName evidence="3">Oligopeptide transport system permease protein oppB</fullName>
    </submittedName>
</protein>
<organism evidence="3 4">
    <name type="scientific">Vibrio ishigakensis</name>
    <dbReference type="NCBI Taxonomy" id="1481914"/>
    <lineage>
        <taxon>Bacteria</taxon>
        <taxon>Pseudomonadati</taxon>
        <taxon>Pseudomonadota</taxon>
        <taxon>Gammaproteobacteria</taxon>
        <taxon>Vibrionales</taxon>
        <taxon>Vibrionaceae</taxon>
        <taxon>Vibrio</taxon>
    </lineage>
</organism>
<dbReference type="EMBL" id="BBRZ01000148">
    <property type="protein sequence ID" value="GAM59396.1"/>
    <property type="molecule type" value="Genomic_DNA"/>
</dbReference>
<name>A0A0B8NZN9_9VIBR</name>
<reference evidence="3 4" key="2">
    <citation type="submission" date="2015-01" db="EMBL/GenBank/DDBJ databases">
        <authorList>
            <consortium name="NBRP consortium"/>
            <person name="Sawabe T."/>
            <person name="Meirelles P."/>
            <person name="Feng G."/>
            <person name="Sayaka M."/>
            <person name="Hattori M."/>
            <person name="Ohkuma M."/>
        </authorList>
    </citation>
    <scope>NUCLEOTIDE SEQUENCE [LARGE SCALE GENOMIC DNA]</scope>
    <source>
        <strain evidence="4">JCM 19231</strain>
    </source>
</reference>
<dbReference type="Proteomes" id="UP000031671">
    <property type="component" value="Unassembled WGS sequence"/>
</dbReference>
<sequence>MSAYIIRRLLLVIPTLWAIITINFFVIQIAPGGPVEQAIAQMQGLDSGVMERFTGGGQEVELGGGDSEPSSTGYRGSRGMDLKSSKRSKSSLVSISYARSILRNAWQLHHL</sequence>
<keyword evidence="2" id="KW-0472">Membrane</keyword>